<dbReference type="eggNOG" id="COG0693">
    <property type="taxonomic scope" value="Bacteria"/>
</dbReference>
<dbReference type="InterPro" id="IPR029062">
    <property type="entry name" value="Class_I_gatase-like"/>
</dbReference>
<dbReference type="MEROPS" id="C56.001"/>
<reference evidence="3 4" key="1">
    <citation type="journal article" date="2011" name="Stand. Genomic Sci.">
        <title>Complete genome sequence of Weeksella virosa type strain (9751).</title>
        <authorList>
            <person name="Lang E."/>
            <person name="Teshima H."/>
            <person name="Lucas S."/>
            <person name="Lapidus A."/>
            <person name="Hammon N."/>
            <person name="Deshpande S."/>
            <person name="Nolan M."/>
            <person name="Cheng J.F."/>
            <person name="Pitluck S."/>
            <person name="Liolios K."/>
            <person name="Pagani I."/>
            <person name="Mikhailova N."/>
            <person name="Ivanova N."/>
            <person name="Mavromatis K."/>
            <person name="Pati A."/>
            <person name="Tapia R."/>
            <person name="Han C."/>
            <person name="Goodwin L."/>
            <person name="Chen A."/>
            <person name="Palaniappan K."/>
            <person name="Land M."/>
            <person name="Hauser L."/>
            <person name="Chang Y.J."/>
            <person name="Jeffries C.D."/>
            <person name="Brambilla E.M."/>
            <person name="Kopitz M."/>
            <person name="Rohde M."/>
            <person name="Goker M."/>
            <person name="Tindall B.J."/>
            <person name="Detter J.C."/>
            <person name="Woyke T."/>
            <person name="Bristow J."/>
            <person name="Eisen J.A."/>
            <person name="Markowitz V."/>
            <person name="Hugenholtz P."/>
            <person name="Klenk H.P."/>
            <person name="Kyrpides N.C."/>
        </authorList>
    </citation>
    <scope>NUCLEOTIDE SEQUENCE [LARGE SCALE GENOMIC DNA]</scope>
    <source>
        <strain evidence="4">ATCC 43766 / DSM 16922 / JCM 21250 / NBRC 16016 / NCTC 11634 / CL345/78</strain>
    </source>
</reference>
<dbReference type="KEGG" id="wvi:Weevi_0441"/>
<evidence type="ECO:0000313" key="3">
    <source>
        <dbReference type="EMBL" id="ADX67160.1"/>
    </source>
</evidence>
<sequence>MNKRIAILTEEGFEEVELSSPKKVLEDAGFEVDIISTTLEPIKSWDHTDWGKTYEVNRNVDQEKINISCYDALILPGGVLNPDKLRLNENALQLIRDFNDAGKPVAAICHAPQVLIDAGVVKGKKLTSYLSVRKDLENAGALWLDQSVVIDGNLITSRTPNDLSNFNRAILEALKK</sequence>
<organism evidence="3 4">
    <name type="scientific">Weeksella virosa (strain ATCC 43766 / DSM 16922 / JCM 21250 / CCUG 30538 / CDC 9751 / IAM 14551 / NBRC 16016 / NCTC 11634 / CL345/78)</name>
    <dbReference type="NCBI Taxonomy" id="865938"/>
    <lineage>
        <taxon>Bacteria</taxon>
        <taxon>Pseudomonadati</taxon>
        <taxon>Bacteroidota</taxon>
        <taxon>Flavobacteriia</taxon>
        <taxon>Flavobacteriales</taxon>
        <taxon>Weeksellaceae</taxon>
        <taxon>Weeksella</taxon>
    </lineage>
</organism>
<evidence type="ECO:0000259" key="2">
    <source>
        <dbReference type="Pfam" id="PF01965"/>
    </source>
</evidence>
<dbReference type="CDD" id="cd03134">
    <property type="entry name" value="GATase1_PfpI_like"/>
    <property type="match status" value="1"/>
</dbReference>
<dbReference type="OrthoDB" id="9792284at2"/>
<dbReference type="Gene3D" id="3.40.50.880">
    <property type="match status" value="1"/>
</dbReference>
<dbReference type="STRING" id="865938.Weevi_0441"/>
<dbReference type="Pfam" id="PF01965">
    <property type="entry name" value="DJ-1_PfpI"/>
    <property type="match status" value="1"/>
</dbReference>
<keyword evidence="3" id="KW-0645">Protease</keyword>
<evidence type="ECO:0000313" key="4">
    <source>
        <dbReference type="Proteomes" id="UP000008641"/>
    </source>
</evidence>
<dbReference type="InterPro" id="IPR006286">
    <property type="entry name" value="C56_PfpI-like"/>
</dbReference>
<proteinExistence type="inferred from homology"/>
<gene>
    <name evidence="3" type="ordered locus">Weevi_0441</name>
</gene>
<accession>F0NYV8</accession>
<dbReference type="PROSITE" id="PS51276">
    <property type="entry name" value="PEPTIDASE_C56_PFPI"/>
    <property type="match status" value="1"/>
</dbReference>
<dbReference type="Proteomes" id="UP000008641">
    <property type="component" value="Chromosome"/>
</dbReference>
<dbReference type="NCBIfam" id="TIGR01382">
    <property type="entry name" value="PfpI"/>
    <property type="match status" value="1"/>
</dbReference>
<dbReference type="GO" id="GO:0006508">
    <property type="term" value="P:proteolysis"/>
    <property type="evidence" value="ECO:0007669"/>
    <property type="project" value="UniProtKB-KW"/>
</dbReference>
<dbReference type="GO" id="GO:0008233">
    <property type="term" value="F:peptidase activity"/>
    <property type="evidence" value="ECO:0007669"/>
    <property type="project" value="UniProtKB-KW"/>
</dbReference>
<protein>
    <submittedName>
        <fullName evidence="3">Intracellular protease, PfpI family</fullName>
    </submittedName>
</protein>
<keyword evidence="4" id="KW-1185">Reference proteome</keyword>
<dbReference type="PANTHER" id="PTHR42733:SF12">
    <property type="entry name" value="PROTEINASE"/>
    <property type="match status" value="1"/>
</dbReference>
<dbReference type="HOGENOM" id="CLU_000445_44_4_10"/>
<dbReference type="AlphaFoldDB" id="F0NYV8"/>
<feature type="domain" description="DJ-1/PfpI" evidence="2">
    <location>
        <begin position="3"/>
        <end position="172"/>
    </location>
</feature>
<evidence type="ECO:0000256" key="1">
    <source>
        <dbReference type="ARBA" id="ARBA00008542"/>
    </source>
</evidence>
<comment type="similarity">
    <text evidence="1">Belongs to the peptidase C56 family.</text>
</comment>
<dbReference type="EMBL" id="CP002455">
    <property type="protein sequence ID" value="ADX67160.1"/>
    <property type="molecule type" value="Genomic_DNA"/>
</dbReference>
<name>F0NYV8_WEEVC</name>
<dbReference type="SUPFAM" id="SSF52317">
    <property type="entry name" value="Class I glutamine amidotransferase-like"/>
    <property type="match status" value="1"/>
</dbReference>
<keyword evidence="3" id="KW-0378">Hydrolase</keyword>
<reference evidence="4" key="2">
    <citation type="journal article" date="2011" name="Stand. Genomic Sci.">
        <title>Complete genome sequence of Weeksella virosa type strain (9751T).</title>
        <authorList>
            <person name="Lang E."/>
            <person name="Teshima H."/>
            <person name="Lucas S."/>
            <person name="Lapidus A."/>
            <person name="Hammon N."/>
            <person name="Deshpande S."/>
            <person name="Nolan M."/>
            <person name="Cheng J."/>
            <person name="Pitluck S."/>
            <person name="Liolios K."/>
            <person name="Pagani I."/>
            <person name="Mikhailova N."/>
            <person name="Ivanova N."/>
            <person name="Mavromatis K."/>
            <person name="Pati A."/>
            <person name="Tapia R."/>
            <person name="Han C."/>
            <person name="Goodwin L."/>
            <person name="Chen A."/>
            <person name="Palaniappan K."/>
            <person name="Land M."/>
            <person name="Hauser L."/>
            <person name="Chang Y."/>
            <person name="Jeffries C."/>
            <person name="Brambilla E."/>
            <person name="Kopitz M."/>
            <person name="Rohde M."/>
            <person name="Goker M."/>
            <person name="Tindall B."/>
            <person name="Detter J."/>
            <person name="Woyke T."/>
            <person name="Bristow J."/>
            <person name="Eisen J."/>
            <person name="Markowitz V."/>
            <person name="Hugenholtz P."/>
            <person name="Klenk H."/>
            <person name="Kyrpides N."/>
        </authorList>
    </citation>
    <scope>NUCLEOTIDE SEQUENCE [LARGE SCALE GENOMIC DNA]</scope>
    <source>
        <strain evidence="4">ATCC 43766 / DSM 16922 / JCM 21250 / NBRC 16016 / NCTC 11634 / CL345/78</strain>
    </source>
</reference>
<dbReference type="RefSeq" id="WP_013597552.1">
    <property type="nucleotide sequence ID" value="NC_015144.1"/>
</dbReference>
<dbReference type="InterPro" id="IPR002818">
    <property type="entry name" value="DJ-1/PfpI"/>
</dbReference>
<dbReference type="PANTHER" id="PTHR42733">
    <property type="entry name" value="DJ-1 PROTEIN"/>
    <property type="match status" value="1"/>
</dbReference>